<organism evidence="9 10">
    <name type="scientific">Rathayibacter iranicus</name>
    <dbReference type="NCBI Taxonomy" id="59737"/>
    <lineage>
        <taxon>Bacteria</taxon>
        <taxon>Bacillati</taxon>
        <taxon>Actinomycetota</taxon>
        <taxon>Actinomycetes</taxon>
        <taxon>Micrococcales</taxon>
        <taxon>Microbacteriaceae</taxon>
        <taxon>Rathayibacter</taxon>
    </lineage>
</organism>
<dbReference type="EMBL" id="CP028130">
    <property type="protein sequence ID" value="AZZ55311.1"/>
    <property type="molecule type" value="Genomic_DNA"/>
</dbReference>
<dbReference type="GO" id="GO:0003676">
    <property type="term" value="F:nucleic acid binding"/>
    <property type="evidence" value="ECO:0007669"/>
    <property type="project" value="InterPro"/>
</dbReference>
<keyword evidence="4 7" id="KW-0269">Exonuclease</keyword>
<proteinExistence type="inferred from homology"/>
<dbReference type="KEGG" id="ria:C7V51_04975"/>
<reference evidence="9 10" key="1">
    <citation type="submission" date="2018-03" db="EMBL/GenBank/DDBJ databases">
        <title>Bacteriophage NCPPB3778 and a type I-E CRISPR drive the evolution of the US Biological Select Agent, Rathayibacter toxicus.</title>
        <authorList>
            <person name="Davis E.W.II."/>
            <person name="Tabima J.F."/>
            <person name="Weisberg A.J."/>
            <person name="Dantas Lopes L."/>
            <person name="Wiseman M.S."/>
            <person name="Wiseman M.S."/>
            <person name="Pupko T."/>
            <person name="Belcher M.S."/>
            <person name="Sechler A.J."/>
            <person name="Tancos M.A."/>
            <person name="Schroeder B.K."/>
            <person name="Murray T.D."/>
            <person name="Luster D.G."/>
            <person name="Schneider W.L."/>
            <person name="Rogers E."/>
            <person name="Andreote F.D."/>
            <person name="Grunwald N.J."/>
            <person name="Putnam M.L."/>
            <person name="Chang J.H."/>
        </authorList>
    </citation>
    <scope>NUCLEOTIDE SEQUENCE [LARGE SCALE GENOMIC DNA]</scope>
    <source>
        <strain evidence="9 10">NCCPB 2253</strain>
    </source>
</reference>
<dbReference type="Gene3D" id="3.30.420.10">
    <property type="entry name" value="Ribonuclease H-like superfamily/Ribonuclease H"/>
    <property type="match status" value="1"/>
</dbReference>
<dbReference type="Proteomes" id="UP000283946">
    <property type="component" value="Chromosome"/>
</dbReference>
<dbReference type="Pfam" id="PF00929">
    <property type="entry name" value="RNase_T"/>
    <property type="match status" value="1"/>
</dbReference>
<evidence type="ECO:0000259" key="8">
    <source>
        <dbReference type="SMART" id="SM00479"/>
    </source>
</evidence>
<keyword evidence="2 7" id="KW-0540">Nuclease</keyword>
<dbReference type="AlphaFoldDB" id="A0AAD1ABL9"/>
<comment type="subcellular location">
    <subcellularLocation>
        <location evidence="7">Cytoplasm</location>
    </subcellularLocation>
</comment>
<evidence type="ECO:0000313" key="9">
    <source>
        <dbReference type="EMBL" id="AZZ55311.1"/>
    </source>
</evidence>
<dbReference type="GO" id="GO:0000175">
    <property type="term" value="F:3'-5'-RNA exonuclease activity"/>
    <property type="evidence" value="ECO:0007669"/>
    <property type="project" value="InterPro"/>
</dbReference>
<evidence type="ECO:0000256" key="6">
    <source>
        <dbReference type="ARBA" id="ARBA00070964"/>
    </source>
</evidence>
<protein>
    <recommendedName>
        <fullName evidence="6 7">Oligoribonuclease</fullName>
        <ecNumber evidence="7">3.1.-.-</ecNumber>
    </recommendedName>
</protein>
<evidence type="ECO:0000313" key="10">
    <source>
        <dbReference type="Proteomes" id="UP000283946"/>
    </source>
</evidence>
<feature type="active site" evidence="7">
    <location>
        <position position="129"/>
    </location>
</feature>
<keyword evidence="7" id="KW-0963">Cytoplasm</keyword>
<evidence type="ECO:0000256" key="3">
    <source>
        <dbReference type="ARBA" id="ARBA00022801"/>
    </source>
</evidence>
<accession>A0AAD1ABL9</accession>
<dbReference type="SMART" id="SM00479">
    <property type="entry name" value="EXOIII"/>
    <property type="match status" value="1"/>
</dbReference>
<comment type="function">
    <text evidence="5 7">3'-to-5' exoribonuclease specific for small oligoribonucleotides.</text>
</comment>
<evidence type="ECO:0000256" key="7">
    <source>
        <dbReference type="HAMAP-Rule" id="MF_00045"/>
    </source>
</evidence>
<dbReference type="GO" id="GO:0005737">
    <property type="term" value="C:cytoplasm"/>
    <property type="evidence" value="ECO:0007669"/>
    <property type="project" value="UniProtKB-SubCell"/>
</dbReference>
<dbReference type="NCBIfam" id="NF003765">
    <property type="entry name" value="PRK05359.1"/>
    <property type="match status" value="1"/>
</dbReference>
<dbReference type="PANTHER" id="PTHR11046:SF0">
    <property type="entry name" value="OLIGORIBONUCLEASE, MITOCHONDRIAL"/>
    <property type="match status" value="1"/>
</dbReference>
<comment type="similarity">
    <text evidence="1 7">Belongs to the oligoribonuclease family.</text>
</comment>
<dbReference type="PANTHER" id="PTHR11046">
    <property type="entry name" value="OLIGORIBONUCLEASE, MITOCHONDRIAL"/>
    <property type="match status" value="1"/>
</dbReference>
<dbReference type="RefSeq" id="WP_104264685.1">
    <property type="nucleotide sequence ID" value="NZ_CP028130.1"/>
</dbReference>
<dbReference type="CDD" id="cd06135">
    <property type="entry name" value="Orn"/>
    <property type="match status" value="1"/>
</dbReference>
<dbReference type="InterPro" id="IPR022894">
    <property type="entry name" value="Oligoribonuclease"/>
</dbReference>
<feature type="domain" description="Exonuclease" evidence="8">
    <location>
        <begin position="7"/>
        <end position="181"/>
    </location>
</feature>
<evidence type="ECO:0000256" key="2">
    <source>
        <dbReference type="ARBA" id="ARBA00022722"/>
    </source>
</evidence>
<dbReference type="InterPro" id="IPR036397">
    <property type="entry name" value="RNaseH_sf"/>
</dbReference>
<evidence type="ECO:0000256" key="1">
    <source>
        <dbReference type="ARBA" id="ARBA00009921"/>
    </source>
</evidence>
<dbReference type="InterPro" id="IPR012337">
    <property type="entry name" value="RNaseH-like_sf"/>
</dbReference>
<name>A0AAD1ABL9_9MICO</name>
<evidence type="ECO:0000256" key="4">
    <source>
        <dbReference type="ARBA" id="ARBA00022839"/>
    </source>
</evidence>
<gene>
    <name evidence="7" type="primary">orn</name>
    <name evidence="9" type="ORF">C7V51_04975</name>
</gene>
<dbReference type="HAMAP" id="MF_00045">
    <property type="entry name" value="Oligoribonuclease"/>
    <property type="match status" value="1"/>
</dbReference>
<dbReference type="SUPFAM" id="SSF53098">
    <property type="entry name" value="Ribonuclease H-like"/>
    <property type="match status" value="1"/>
</dbReference>
<dbReference type="EC" id="3.1.-.-" evidence="7"/>
<dbReference type="FunFam" id="3.30.420.10:FF:000003">
    <property type="entry name" value="Oligoribonuclease"/>
    <property type="match status" value="1"/>
</dbReference>
<dbReference type="InterPro" id="IPR013520">
    <property type="entry name" value="Ribonucl_H"/>
</dbReference>
<keyword evidence="3 7" id="KW-0378">Hydrolase</keyword>
<sequence>MSSAPDRLVWIDCEMTGLDLSVDELVEIAVVVTDFDLEPLDEGLSIVIRPDDSALANMGDFVRTMHETSGLLTEIPSGMSVAEAEYEVLEYVLKHVPAEQQAPLAGNSIGTDRAFLAAFMPRLDSHLHYRNVDVSTIKELARRWFPRIYFNAPAKNGGHRALADILESIRELRYYRRAIFVAEPGPTTAEVQAVSASVVDEFTPRM</sequence>
<evidence type="ECO:0000256" key="5">
    <source>
        <dbReference type="ARBA" id="ARBA00057155"/>
    </source>
</evidence>